<evidence type="ECO:0000313" key="3">
    <source>
        <dbReference type="EMBL" id="TKZ22447.1"/>
    </source>
</evidence>
<dbReference type="Gene3D" id="3.40.50.620">
    <property type="entry name" value="HUPs"/>
    <property type="match status" value="1"/>
</dbReference>
<dbReference type="Proteomes" id="UP000306575">
    <property type="component" value="Unassembled WGS sequence"/>
</dbReference>
<dbReference type="SUPFAM" id="SSF52402">
    <property type="entry name" value="Adenine nucleotide alpha hydrolases-like"/>
    <property type="match status" value="1"/>
</dbReference>
<accession>A0A4U7N9N1</accession>
<proteinExistence type="inferred from homology"/>
<keyword evidence="4" id="KW-1185">Reference proteome</keyword>
<comment type="similarity">
    <text evidence="1">Belongs to the universal stress protein A family.</text>
</comment>
<protein>
    <submittedName>
        <fullName evidence="3">Universal stress protein</fullName>
    </submittedName>
</protein>
<name>A0A4U7N9N1_9RHOB</name>
<dbReference type="EMBL" id="SULI01000001">
    <property type="protein sequence ID" value="TKZ22447.1"/>
    <property type="molecule type" value="Genomic_DNA"/>
</dbReference>
<comment type="caution">
    <text evidence="3">The sequence shown here is derived from an EMBL/GenBank/DDBJ whole genome shotgun (WGS) entry which is preliminary data.</text>
</comment>
<dbReference type="Pfam" id="PF00582">
    <property type="entry name" value="Usp"/>
    <property type="match status" value="1"/>
</dbReference>
<dbReference type="PRINTS" id="PR01438">
    <property type="entry name" value="UNVRSLSTRESS"/>
</dbReference>
<dbReference type="OrthoDB" id="9792500at2"/>
<gene>
    <name evidence="3" type="ORF">FAP39_00820</name>
</gene>
<organism evidence="3 4">
    <name type="scientific">Shimia litoralis</name>
    <dbReference type="NCBI Taxonomy" id="420403"/>
    <lineage>
        <taxon>Bacteria</taxon>
        <taxon>Pseudomonadati</taxon>
        <taxon>Pseudomonadota</taxon>
        <taxon>Alphaproteobacteria</taxon>
        <taxon>Rhodobacterales</taxon>
        <taxon>Roseobacteraceae</taxon>
    </lineage>
</organism>
<dbReference type="PANTHER" id="PTHR46268:SF6">
    <property type="entry name" value="UNIVERSAL STRESS PROTEIN UP12"/>
    <property type="match status" value="1"/>
</dbReference>
<evidence type="ECO:0000256" key="1">
    <source>
        <dbReference type="ARBA" id="ARBA00008791"/>
    </source>
</evidence>
<dbReference type="InterPro" id="IPR006015">
    <property type="entry name" value="Universal_stress_UspA"/>
</dbReference>
<feature type="domain" description="UspA" evidence="2">
    <location>
        <begin position="1"/>
        <end position="138"/>
    </location>
</feature>
<evidence type="ECO:0000259" key="2">
    <source>
        <dbReference type="Pfam" id="PF00582"/>
    </source>
</evidence>
<dbReference type="AlphaFoldDB" id="A0A4U7N9N1"/>
<dbReference type="RefSeq" id="WP_138014464.1">
    <property type="nucleotide sequence ID" value="NZ_SULI01000001.1"/>
</dbReference>
<reference evidence="3 4" key="1">
    <citation type="submission" date="2019-04" db="EMBL/GenBank/DDBJ databases">
        <title>Genome sequence of Pelagicola litoralis CL-ES2.</title>
        <authorList>
            <person name="Cao J."/>
        </authorList>
    </citation>
    <scope>NUCLEOTIDE SEQUENCE [LARGE SCALE GENOMIC DNA]</scope>
    <source>
        <strain evidence="3 4">CL-ES2</strain>
    </source>
</reference>
<dbReference type="PANTHER" id="PTHR46268">
    <property type="entry name" value="STRESS RESPONSE PROTEIN NHAX"/>
    <property type="match status" value="1"/>
</dbReference>
<dbReference type="InterPro" id="IPR014729">
    <property type="entry name" value="Rossmann-like_a/b/a_fold"/>
</dbReference>
<sequence>MFKKILVPVDVSVEGDTRKLLQKTKTLTQGWDCEIHVLTVIPNVGMPIVGSYFDEDVVDEGRKAVIETLAQALESEGLAAKQHVLSGTVYDRVIGLASKLEADLIVIGAHQPELRDYLLGSNAARVVRHSNRSVLVIRD</sequence>
<dbReference type="InterPro" id="IPR006016">
    <property type="entry name" value="UspA"/>
</dbReference>
<evidence type="ECO:0000313" key="4">
    <source>
        <dbReference type="Proteomes" id="UP000306575"/>
    </source>
</evidence>
<dbReference type="CDD" id="cd00293">
    <property type="entry name" value="USP-like"/>
    <property type="match status" value="1"/>
</dbReference>